<dbReference type="Pfam" id="PF00702">
    <property type="entry name" value="Hydrolase"/>
    <property type="match status" value="1"/>
</dbReference>
<dbReference type="EC" id="3.8.1.2" evidence="2"/>
<dbReference type="PANTHER" id="PTHR43316">
    <property type="entry name" value="HYDROLASE, HALOACID DELAHOGENASE-RELATED"/>
    <property type="match status" value="1"/>
</dbReference>
<keyword evidence="1 2" id="KW-0378">Hydrolase</keyword>
<dbReference type="NCBIfam" id="TIGR01493">
    <property type="entry name" value="HAD-SF-IA-v2"/>
    <property type="match status" value="1"/>
</dbReference>
<organism evidence="2 3">
    <name type="scientific">Actinomadura viridis</name>
    <dbReference type="NCBI Taxonomy" id="58110"/>
    <lineage>
        <taxon>Bacteria</taxon>
        <taxon>Bacillati</taxon>
        <taxon>Actinomycetota</taxon>
        <taxon>Actinomycetes</taxon>
        <taxon>Streptosporangiales</taxon>
        <taxon>Thermomonosporaceae</taxon>
        <taxon>Actinomadura</taxon>
    </lineage>
</organism>
<dbReference type="SUPFAM" id="SSF56784">
    <property type="entry name" value="HAD-like"/>
    <property type="match status" value="1"/>
</dbReference>
<evidence type="ECO:0000256" key="1">
    <source>
        <dbReference type="ARBA" id="ARBA00022801"/>
    </source>
</evidence>
<dbReference type="NCBIfam" id="TIGR01549">
    <property type="entry name" value="HAD-SF-IA-v1"/>
    <property type="match status" value="1"/>
</dbReference>
<proteinExistence type="predicted"/>
<dbReference type="GO" id="GO:0018784">
    <property type="term" value="F:(S)-2-haloacid dehalogenase activity"/>
    <property type="evidence" value="ECO:0007669"/>
    <property type="project" value="UniProtKB-EC"/>
</dbReference>
<evidence type="ECO:0000313" key="2">
    <source>
        <dbReference type="EMBL" id="MBG6088824.1"/>
    </source>
</evidence>
<keyword evidence="3" id="KW-1185">Reference proteome</keyword>
<dbReference type="EMBL" id="JADOUA010000001">
    <property type="protein sequence ID" value="MBG6088824.1"/>
    <property type="molecule type" value="Genomic_DNA"/>
</dbReference>
<dbReference type="InterPro" id="IPR023214">
    <property type="entry name" value="HAD_sf"/>
</dbReference>
<dbReference type="Gene3D" id="3.40.50.1000">
    <property type="entry name" value="HAD superfamily/HAD-like"/>
    <property type="match status" value="1"/>
</dbReference>
<dbReference type="InterPro" id="IPR006439">
    <property type="entry name" value="HAD-SF_hydro_IA"/>
</dbReference>
<dbReference type="Gene3D" id="1.10.150.750">
    <property type="match status" value="1"/>
</dbReference>
<dbReference type="PRINTS" id="PR00413">
    <property type="entry name" value="HADHALOGNASE"/>
</dbReference>
<name>A0A931DHE9_9ACTN</name>
<dbReference type="Proteomes" id="UP000614047">
    <property type="component" value="Unassembled WGS sequence"/>
</dbReference>
<sequence>MSEKRWVTFDCFGTLVDWRHGIATGIELVAPAKGRQLLDVYNRHEPEVQRDHPGMRYSDVLTEALKRTSAEARLDLVEDDFRVLAAGIPFWPVFPDTREALRDLQASGWNLALLTNCDRVIIGETQRRLQVQFDAIVTAEDSGAYKPARNHFEYFEKSLGVTRDNWVHVAQSYFHDMVPASELNITRVWINRLNEGGDPSIAHAVRPDLSDLAATVDQVHRKFNG</sequence>
<gene>
    <name evidence="2" type="ORF">IW256_002937</name>
</gene>
<reference evidence="2" key="1">
    <citation type="submission" date="2020-11" db="EMBL/GenBank/DDBJ databases">
        <title>Sequencing the genomes of 1000 actinobacteria strains.</title>
        <authorList>
            <person name="Klenk H.-P."/>
        </authorList>
    </citation>
    <scope>NUCLEOTIDE SEQUENCE</scope>
    <source>
        <strain evidence="2">DSM 43175</strain>
    </source>
</reference>
<dbReference type="PANTHER" id="PTHR43316:SF9">
    <property type="entry name" value="ACID DEHALOGENASE, PUTATIVE (AFU_ORTHOLOGUE AFUA_6G14460)-RELATED"/>
    <property type="match status" value="1"/>
</dbReference>
<dbReference type="CDD" id="cd02588">
    <property type="entry name" value="HAD_L2-DEX"/>
    <property type="match status" value="1"/>
</dbReference>
<dbReference type="SFLD" id="SFLDG01129">
    <property type="entry name" value="C1.5:_HAD__Beta-PGM__Phosphata"/>
    <property type="match status" value="1"/>
</dbReference>
<dbReference type="InterPro" id="IPR006328">
    <property type="entry name" value="2-HAD"/>
</dbReference>
<dbReference type="InterPro" id="IPR036412">
    <property type="entry name" value="HAD-like_sf"/>
</dbReference>
<dbReference type="RefSeq" id="WP_197011501.1">
    <property type="nucleotide sequence ID" value="NZ_BAABES010000005.1"/>
</dbReference>
<dbReference type="AlphaFoldDB" id="A0A931DHE9"/>
<protein>
    <submittedName>
        <fullName evidence="2">2-haloacid dehalogenase</fullName>
        <ecNumber evidence="2">3.8.1.2</ecNumber>
    </submittedName>
</protein>
<evidence type="ECO:0000313" key="3">
    <source>
        <dbReference type="Proteomes" id="UP000614047"/>
    </source>
</evidence>
<accession>A0A931DHE9</accession>
<dbReference type="InterPro" id="IPR051540">
    <property type="entry name" value="S-2-haloacid_dehalogenase"/>
</dbReference>
<comment type="caution">
    <text evidence="2">The sequence shown here is derived from an EMBL/GenBank/DDBJ whole genome shotgun (WGS) entry which is preliminary data.</text>
</comment>
<dbReference type="SFLD" id="SFLDS00003">
    <property type="entry name" value="Haloacid_Dehalogenase"/>
    <property type="match status" value="1"/>
</dbReference>